<name>A0A699K0W8_TANCI</name>
<evidence type="ECO:0000313" key="1">
    <source>
        <dbReference type="EMBL" id="GFA65392.1"/>
    </source>
</evidence>
<reference evidence="1" key="1">
    <citation type="journal article" date="2019" name="Sci. Rep.">
        <title>Draft genome of Tanacetum cinerariifolium, the natural source of mosquito coil.</title>
        <authorList>
            <person name="Yamashiro T."/>
            <person name="Shiraishi A."/>
            <person name="Satake H."/>
            <person name="Nakayama K."/>
        </authorList>
    </citation>
    <scope>NUCLEOTIDE SEQUENCE</scope>
</reference>
<organism evidence="1">
    <name type="scientific">Tanacetum cinerariifolium</name>
    <name type="common">Dalmatian daisy</name>
    <name type="synonym">Chrysanthemum cinerariifolium</name>
    <dbReference type="NCBI Taxonomy" id="118510"/>
    <lineage>
        <taxon>Eukaryota</taxon>
        <taxon>Viridiplantae</taxon>
        <taxon>Streptophyta</taxon>
        <taxon>Embryophyta</taxon>
        <taxon>Tracheophyta</taxon>
        <taxon>Spermatophyta</taxon>
        <taxon>Magnoliopsida</taxon>
        <taxon>eudicotyledons</taxon>
        <taxon>Gunneridae</taxon>
        <taxon>Pentapetalae</taxon>
        <taxon>asterids</taxon>
        <taxon>campanulids</taxon>
        <taxon>Asterales</taxon>
        <taxon>Asteraceae</taxon>
        <taxon>Asteroideae</taxon>
        <taxon>Anthemideae</taxon>
        <taxon>Anthemidinae</taxon>
        <taxon>Tanacetum</taxon>
    </lineage>
</organism>
<dbReference type="EMBL" id="BKCJ010462654">
    <property type="protein sequence ID" value="GFA65392.1"/>
    <property type="molecule type" value="Genomic_DNA"/>
</dbReference>
<accession>A0A699K0W8</accession>
<sequence>MSLITNPESLEPGRFISSSDCFSSYTESPNNSMQSFKAEISQRDMPCTSANFTIDEAVVRVVSRATDKAVWANSLGLVWISPALVDSELMQSSG</sequence>
<comment type="caution">
    <text evidence="1">The sequence shown here is derived from an EMBL/GenBank/DDBJ whole genome shotgun (WGS) entry which is preliminary data.</text>
</comment>
<gene>
    <name evidence="1" type="ORF">Tci_637364</name>
</gene>
<protein>
    <submittedName>
        <fullName evidence="1">Uncharacterized protein</fullName>
    </submittedName>
</protein>
<dbReference type="AlphaFoldDB" id="A0A699K0W8"/>
<proteinExistence type="predicted"/>